<proteinExistence type="inferred from homology"/>
<name>A0A5B2VKN8_9BACT</name>
<dbReference type="Pfam" id="PF08327">
    <property type="entry name" value="AHSA1"/>
    <property type="match status" value="1"/>
</dbReference>
<sequence>MSTNLPVHAVATALFSVPPERVFDAFLDTAMIGQFMFGPQLRPEEIVSLANEPYKGGKFSYVVRRQGQELNHTGEYIEIDRPRRLVFTWQVMDDPSGEASRVVIEIAPIINGCELTLTHEMSSKWADFVEPSKAAWGKMLDKLTEILQ</sequence>
<dbReference type="SUPFAM" id="SSF55961">
    <property type="entry name" value="Bet v1-like"/>
    <property type="match status" value="1"/>
</dbReference>
<dbReference type="InterPro" id="IPR013538">
    <property type="entry name" value="ASHA1/2-like_C"/>
</dbReference>
<dbReference type="EMBL" id="VUOC01000004">
    <property type="protein sequence ID" value="KAA2238862.1"/>
    <property type="molecule type" value="Genomic_DNA"/>
</dbReference>
<dbReference type="CDD" id="cd07814">
    <property type="entry name" value="SRPBCC_CalC_Aha1-like"/>
    <property type="match status" value="1"/>
</dbReference>
<protein>
    <submittedName>
        <fullName evidence="3">SRPBCC domain-containing protein</fullName>
    </submittedName>
</protein>
<reference evidence="3 4" key="1">
    <citation type="submission" date="2019-09" db="EMBL/GenBank/DDBJ databases">
        <title>Chitinophaga ginsengihumi sp. nov., isolated from soil of ginseng rhizosphere.</title>
        <authorList>
            <person name="Lee J."/>
        </authorList>
    </citation>
    <scope>NUCLEOTIDE SEQUENCE [LARGE SCALE GENOMIC DNA]</scope>
    <source>
        <strain evidence="3 4">BN140078</strain>
    </source>
</reference>
<dbReference type="RefSeq" id="WP_149840041.1">
    <property type="nucleotide sequence ID" value="NZ_VUOC01000004.1"/>
</dbReference>
<comment type="similarity">
    <text evidence="1">Belongs to the AHA1 family.</text>
</comment>
<evidence type="ECO:0000256" key="1">
    <source>
        <dbReference type="ARBA" id="ARBA00006817"/>
    </source>
</evidence>
<evidence type="ECO:0000313" key="3">
    <source>
        <dbReference type="EMBL" id="KAA2238862.1"/>
    </source>
</evidence>
<dbReference type="InterPro" id="IPR023393">
    <property type="entry name" value="START-like_dom_sf"/>
</dbReference>
<gene>
    <name evidence="3" type="ORF">F0L74_21855</name>
</gene>
<keyword evidence="4" id="KW-1185">Reference proteome</keyword>
<evidence type="ECO:0000313" key="4">
    <source>
        <dbReference type="Proteomes" id="UP000324611"/>
    </source>
</evidence>
<organism evidence="3 4">
    <name type="scientific">Chitinophaga agrisoli</name>
    <dbReference type="NCBI Taxonomy" id="2607653"/>
    <lineage>
        <taxon>Bacteria</taxon>
        <taxon>Pseudomonadati</taxon>
        <taxon>Bacteroidota</taxon>
        <taxon>Chitinophagia</taxon>
        <taxon>Chitinophagales</taxon>
        <taxon>Chitinophagaceae</taxon>
        <taxon>Chitinophaga</taxon>
    </lineage>
</organism>
<dbReference type="Proteomes" id="UP000324611">
    <property type="component" value="Unassembled WGS sequence"/>
</dbReference>
<reference evidence="3 4" key="2">
    <citation type="submission" date="2019-09" db="EMBL/GenBank/DDBJ databases">
        <authorList>
            <person name="Jin C."/>
        </authorList>
    </citation>
    <scope>NUCLEOTIDE SEQUENCE [LARGE SCALE GENOMIC DNA]</scope>
    <source>
        <strain evidence="3 4">BN140078</strain>
    </source>
</reference>
<comment type="caution">
    <text evidence="3">The sequence shown here is derived from an EMBL/GenBank/DDBJ whole genome shotgun (WGS) entry which is preliminary data.</text>
</comment>
<evidence type="ECO:0000259" key="2">
    <source>
        <dbReference type="Pfam" id="PF08327"/>
    </source>
</evidence>
<feature type="domain" description="Activator of Hsp90 ATPase homologue 1/2-like C-terminal" evidence="2">
    <location>
        <begin position="17"/>
        <end position="147"/>
    </location>
</feature>
<accession>A0A5B2VKN8</accession>
<dbReference type="Gene3D" id="3.30.530.20">
    <property type="match status" value="1"/>
</dbReference>
<dbReference type="AlphaFoldDB" id="A0A5B2VKN8"/>